<dbReference type="SMART" id="SM01043">
    <property type="entry name" value="BTAD"/>
    <property type="match status" value="1"/>
</dbReference>
<dbReference type="GO" id="GO:0000160">
    <property type="term" value="P:phosphorelay signal transduction system"/>
    <property type="evidence" value="ECO:0007669"/>
    <property type="project" value="InterPro"/>
</dbReference>
<dbReference type="GO" id="GO:0006355">
    <property type="term" value="P:regulation of DNA-templated transcription"/>
    <property type="evidence" value="ECO:0007669"/>
    <property type="project" value="InterPro"/>
</dbReference>
<dbReference type="Proteomes" id="UP000295680">
    <property type="component" value="Unassembled WGS sequence"/>
</dbReference>
<evidence type="ECO:0000256" key="4">
    <source>
        <dbReference type="ARBA" id="ARBA00023163"/>
    </source>
</evidence>
<evidence type="ECO:0000256" key="1">
    <source>
        <dbReference type="ARBA" id="ARBA00005820"/>
    </source>
</evidence>
<dbReference type="InterPro" id="IPR005158">
    <property type="entry name" value="BTAD"/>
</dbReference>
<dbReference type="SUPFAM" id="SSF48452">
    <property type="entry name" value="TPR-like"/>
    <property type="match status" value="1"/>
</dbReference>
<evidence type="ECO:0000313" key="9">
    <source>
        <dbReference type="Proteomes" id="UP000295680"/>
    </source>
</evidence>
<feature type="domain" description="OmpR/PhoB-type" evidence="7">
    <location>
        <begin position="1"/>
        <end position="100"/>
    </location>
</feature>
<proteinExistence type="inferred from homology"/>
<dbReference type="SMART" id="SM00421">
    <property type="entry name" value="HTH_LUXR"/>
    <property type="match status" value="1"/>
</dbReference>
<gene>
    <name evidence="8" type="ORF">EV192_10865</name>
</gene>
<dbReference type="InterPro" id="IPR036388">
    <property type="entry name" value="WH-like_DNA-bd_sf"/>
</dbReference>
<dbReference type="CDD" id="cd15831">
    <property type="entry name" value="BTAD"/>
    <property type="match status" value="1"/>
</dbReference>
<dbReference type="Gene3D" id="1.25.40.10">
    <property type="entry name" value="Tetratricopeptide repeat domain"/>
    <property type="match status" value="1"/>
</dbReference>
<dbReference type="Pfam" id="PF00486">
    <property type="entry name" value="Trans_reg_C"/>
    <property type="match status" value="1"/>
</dbReference>
<evidence type="ECO:0000256" key="5">
    <source>
        <dbReference type="PROSITE-ProRule" id="PRU01091"/>
    </source>
</evidence>
<dbReference type="InterPro" id="IPR051677">
    <property type="entry name" value="AfsR-DnrI-RedD_regulator"/>
</dbReference>
<dbReference type="InterPro" id="IPR001867">
    <property type="entry name" value="OmpR/PhoB-type_DNA-bd"/>
</dbReference>
<dbReference type="PANTHER" id="PTHR35807">
    <property type="entry name" value="TRANSCRIPTIONAL REGULATOR REDD-RELATED"/>
    <property type="match status" value="1"/>
</dbReference>
<dbReference type="PROSITE" id="PS50043">
    <property type="entry name" value="HTH_LUXR_2"/>
    <property type="match status" value="1"/>
</dbReference>
<dbReference type="PANTHER" id="PTHR35807:SF1">
    <property type="entry name" value="TRANSCRIPTIONAL REGULATOR REDD"/>
    <property type="match status" value="1"/>
</dbReference>
<dbReference type="InterPro" id="IPR016032">
    <property type="entry name" value="Sig_transdc_resp-reg_C-effctor"/>
</dbReference>
<dbReference type="InterPro" id="IPR000792">
    <property type="entry name" value="Tscrpt_reg_LuxR_C"/>
</dbReference>
<evidence type="ECO:0000256" key="2">
    <source>
        <dbReference type="ARBA" id="ARBA00023015"/>
    </source>
</evidence>
<name>A0A4R2J971_9PSEU</name>
<dbReference type="InterPro" id="IPR011990">
    <property type="entry name" value="TPR-like_helical_dom_sf"/>
</dbReference>
<comment type="similarity">
    <text evidence="1">Belongs to the AfsR/DnrI/RedD regulatory family.</text>
</comment>
<sequence length="464" mass="49372">MHFHVLGPLEARTARGVPIELSARKPATLLAVLLLNANASVSIDHLIAAIWHEQDAPTSAVRNLRSYVCRLRAVFGDRLESHPGGYRLHVLPGELDTDQVETLAAAARLAIADGAHSTAAGQLAEALALWRGRPFHGLTFDAARAEATRLDELRRELRELTAETWLELGRHAEAVALLRELVDEDPLREGTWARLVRALHQAGRPADALATYDRARRVIIRELGVQPGKELVAAGQGNGGPIMNTAQSGGLTLVAGGGPVLGNTGIDALLASAVEDVVVMSASGGVGSIGAFRRIDRVNLRRGVRYRVLFPDSVRLSGQLGGFARAGAEVRTDIEVPMEAVVVDGVIALLPMDHGAGVAVFRQPSVVAATMALFERIWPAAVPLIPSAPEGAVSDASVPTCRERDLLTLLCAGCTDESAAARLGVSVRTVRRMVADLMNRLGARSRFQAGAKAADRGWLMDRAS</sequence>
<evidence type="ECO:0000259" key="7">
    <source>
        <dbReference type="PROSITE" id="PS51755"/>
    </source>
</evidence>
<dbReference type="AlphaFoldDB" id="A0A4R2J971"/>
<dbReference type="Pfam" id="PF03704">
    <property type="entry name" value="BTAD"/>
    <property type="match status" value="1"/>
</dbReference>
<organism evidence="8 9">
    <name type="scientific">Actinocrispum wychmicini</name>
    <dbReference type="NCBI Taxonomy" id="1213861"/>
    <lineage>
        <taxon>Bacteria</taxon>
        <taxon>Bacillati</taxon>
        <taxon>Actinomycetota</taxon>
        <taxon>Actinomycetes</taxon>
        <taxon>Pseudonocardiales</taxon>
        <taxon>Pseudonocardiaceae</taxon>
        <taxon>Actinocrispum</taxon>
    </lineage>
</organism>
<keyword evidence="4" id="KW-0804">Transcription</keyword>
<keyword evidence="3 5" id="KW-0238">DNA-binding</keyword>
<protein>
    <submittedName>
        <fullName evidence="8">DNA-binding SARP family transcriptional activator</fullName>
    </submittedName>
</protein>
<keyword evidence="9" id="KW-1185">Reference proteome</keyword>
<feature type="DNA-binding region" description="OmpR/PhoB-type" evidence="5">
    <location>
        <begin position="1"/>
        <end position="100"/>
    </location>
</feature>
<dbReference type="PROSITE" id="PS51755">
    <property type="entry name" value="OMPR_PHOB"/>
    <property type="match status" value="1"/>
</dbReference>
<accession>A0A4R2J971</accession>
<evidence type="ECO:0000256" key="3">
    <source>
        <dbReference type="ARBA" id="ARBA00023125"/>
    </source>
</evidence>
<dbReference type="EMBL" id="SLWS01000008">
    <property type="protein sequence ID" value="TCO54777.1"/>
    <property type="molecule type" value="Genomic_DNA"/>
</dbReference>
<dbReference type="RefSeq" id="WP_165960757.1">
    <property type="nucleotide sequence ID" value="NZ_SLWS01000008.1"/>
</dbReference>
<dbReference type="CDD" id="cd06170">
    <property type="entry name" value="LuxR_C_like"/>
    <property type="match status" value="1"/>
</dbReference>
<comment type="caution">
    <text evidence="8">The sequence shown here is derived from an EMBL/GenBank/DDBJ whole genome shotgun (WGS) entry which is preliminary data.</text>
</comment>
<dbReference type="Gene3D" id="1.10.10.10">
    <property type="entry name" value="Winged helix-like DNA-binding domain superfamily/Winged helix DNA-binding domain"/>
    <property type="match status" value="2"/>
</dbReference>
<dbReference type="SUPFAM" id="SSF46894">
    <property type="entry name" value="C-terminal effector domain of the bipartite response regulators"/>
    <property type="match status" value="2"/>
</dbReference>
<dbReference type="GO" id="GO:0003677">
    <property type="term" value="F:DNA binding"/>
    <property type="evidence" value="ECO:0007669"/>
    <property type="project" value="UniProtKB-UniRule"/>
</dbReference>
<evidence type="ECO:0000313" key="8">
    <source>
        <dbReference type="EMBL" id="TCO54777.1"/>
    </source>
</evidence>
<dbReference type="Pfam" id="PF00196">
    <property type="entry name" value="GerE"/>
    <property type="match status" value="1"/>
</dbReference>
<dbReference type="SMART" id="SM00862">
    <property type="entry name" value="Trans_reg_C"/>
    <property type="match status" value="1"/>
</dbReference>
<evidence type="ECO:0000259" key="6">
    <source>
        <dbReference type="PROSITE" id="PS50043"/>
    </source>
</evidence>
<keyword evidence="2" id="KW-0805">Transcription regulation</keyword>
<reference evidence="8 9" key="1">
    <citation type="submission" date="2019-03" db="EMBL/GenBank/DDBJ databases">
        <title>Genomic Encyclopedia of Type Strains, Phase IV (KMG-IV): sequencing the most valuable type-strain genomes for metagenomic binning, comparative biology and taxonomic classification.</title>
        <authorList>
            <person name="Goeker M."/>
        </authorList>
    </citation>
    <scope>NUCLEOTIDE SEQUENCE [LARGE SCALE GENOMIC DNA]</scope>
    <source>
        <strain evidence="8 9">DSM 45934</strain>
    </source>
</reference>
<feature type="domain" description="HTH luxR-type" evidence="6">
    <location>
        <begin position="392"/>
        <end position="457"/>
    </location>
</feature>